<dbReference type="InterPro" id="IPR036397">
    <property type="entry name" value="RNaseH_sf"/>
</dbReference>
<dbReference type="Pfam" id="PF16087">
    <property type="entry name" value="DUF4817"/>
    <property type="match status" value="1"/>
</dbReference>
<protein>
    <recommendedName>
        <fullName evidence="2">Integrase catalytic domain-containing protein</fullName>
    </recommendedName>
</protein>
<organism evidence="3 4">
    <name type="scientific">Aromia moschata</name>
    <dbReference type="NCBI Taxonomy" id="1265417"/>
    <lineage>
        <taxon>Eukaryota</taxon>
        <taxon>Metazoa</taxon>
        <taxon>Ecdysozoa</taxon>
        <taxon>Arthropoda</taxon>
        <taxon>Hexapoda</taxon>
        <taxon>Insecta</taxon>
        <taxon>Pterygota</taxon>
        <taxon>Neoptera</taxon>
        <taxon>Endopterygota</taxon>
        <taxon>Coleoptera</taxon>
        <taxon>Polyphaga</taxon>
        <taxon>Cucujiformia</taxon>
        <taxon>Chrysomeloidea</taxon>
        <taxon>Cerambycidae</taxon>
        <taxon>Cerambycinae</taxon>
        <taxon>Callichromatini</taxon>
        <taxon>Aromia</taxon>
    </lineage>
</organism>
<feature type="domain" description="Integrase catalytic" evidence="2">
    <location>
        <begin position="801"/>
        <end position="892"/>
    </location>
</feature>
<dbReference type="SUPFAM" id="SSF53098">
    <property type="entry name" value="Ribonuclease H-like"/>
    <property type="match status" value="1"/>
</dbReference>
<dbReference type="PANTHER" id="PTHR45823">
    <property type="entry name" value="T-SNARE COILED-COIL HOMOLOGY DOMAIN-CONTAINING PROTEIN"/>
    <property type="match status" value="1"/>
</dbReference>
<reference evidence="3" key="1">
    <citation type="journal article" date="2023" name="Insect Mol. Biol.">
        <title>Genome sequencing provides insights into the evolution of gene families encoding plant cell wall-degrading enzymes in longhorned beetles.</title>
        <authorList>
            <person name="Shin N.R."/>
            <person name="Okamura Y."/>
            <person name="Kirsch R."/>
            <person name="Pauchet Y."/>
        </authorList>
    </citation>
    <scope>NUCLEOTIDE SEQUENCE</scope>
    <source>
        <strain evidence="3">AMC_N1</strain>
    </source>
</reference>
<dbReference type="EMBL" id="JAPWTK010000003">
    <property type="protein sequence ID" value="KAJ8962407.1"/>
    <property type="molecule type" value="Genomic_DNA"/>
</dbReference>
<dbReference type="Pfam" id="PF03732">
    <property type="entry name" value="Retrotrans_gag"/>
    <property type="match status" value="1"/>
</dbReference>
<evidence type="ECO:0000259" key="2">
    <source>
        <dbReference type="PROSITE" id="PS50994"/>
    </source>
</evidence>
<keyword evidence="4" id="KW-1185">Reference proteome</keyword>
<dbReference type="PROSITE" id="PS50994">
    <property type="entry name" value="INTEGRASE"/>
    <property type="match status" value="1"/>
</dbReference>
<keyword evidence="1" id="KW-0175">Coiled coil</keyword>
<dbReference type="GO" id="GO:0003676">
    <property type="term" value="F:nucleic acid binding"/>
    <property type="evidence" value="ECO:0007669"/>
    <property type="project" value="InterPro"/>
</dbReference>
<comment type="caution">
    <text evidence="3">The sequence shown here is derived from an EMBL/GenBank/DDBJ whole genome shotgun (WGS) entry which is preliminary data.</text>
</comment>
<dbReference type="InterPro" id="IPR005162">
    <property type="entry name" value="Retrotrans_gag_dom"/>
</dbReference>
<dbReference type="AlphaFoldDB" id="A0AAV8ZGE0"/>
<dbReference type="PANTHER" id="PTHR45823:SF1">
    <property type="entry name" value="T-SNARE COILED-COIL HOMOLOGY DOMAIN-CONTAINING PROTEIN"/>
    <property type="match status" value="1"/>
</dbReference>
<evidence type="ECO:0000313" key="3">
    <source>
        <dbReference type="EMBL" id="KAJ8962407.1"/>
    </source>
</evidence>
<evidence type="ECO:0000256" key="1">
    <source>
        <dbReference type="SAM" id="Coils"/>
    </source>
</evidence>
<dbReference type="Proteomes" id="UP001162162">
    <property type="component" value="Unassembled WGS sequence"/>
</dbReference>
<evidence type="ECO:0000313" key="4">
    <source>
        <dbReference type="Proteomes" id="UP001162162"/>
    </source>
</evidence>
<accession>A0AAV8ZGE0</accession>
<dbReference type="InterPro" id="IPR032135">
    <property type="entry name" value="DUF4817"/>
</dbReference>
<dbReference type="FunFam" id="1.10.340.70:FF:000001">
    <property type="entry name" value="Retrovirus-related Pol polyprotein from transposon gypsy-like Protein"/>
    <property type="match status" value="1"/>
</dbReference>
<dbReference type="Pfam" id="PF00665">
    <property type="entry name" value="rve"/>
    <property type="match status" value="1"/>
</dbReference>
<name>A0AAV8ZGE0_9CUCU</name>
<gene>
    <name evidence="3" type="ORF">NQ318_018391</name>
</gene>
<proteinExistence type="predicted"/>
<dbReference type="Gene3D" id="3.30.420.10">
    <property type="entry name" value="Ribonuclease H-like superfamily/Ribonuclease H"/>
    <property type="match status" value="1"/>
</dbReference>
<dbReference type="InterPro" id="IPR012337">
    <property type="entry name" value="RNaseH-like_sf"/>
</dbReference>
<dbReference type="Pfam" id="PF17921">
    <property type="entry name" value="Integrase_H2C2"/>
    <property type="match status" value="1"/>
</dbReference>
<dbReference type="InterPro" id="IPR041588">
    <property type="entry name" value="Integrase_H2C2"/>
</dbReference>
<sequence length="892" mass="102522">MAAQFSNEEYTDMILVYGFCEGTARLSVRVYGERFPNRRLPNHTTFTAVVRRLRETGRFAARTADYGRNRFVRTADVEDEILARVEADPELSTRLIGAEMEISKDVVHRTLKEQLLHTYHKTPVQDLLIQDPGSRMIFCRAVNTQRQLNENFANMILFTDEACFTRRGITNFHNEHVYADENPHSYTTINSQLNVDDVRGQRPRRKIAAFARWFGNRPGSFEESPQGDITRGFDAERECETTGKKADLQNRLREALENEGENPDIFLFEIAGDINSALQSLKESLQQELQETSGNLRGMEQRLVENSDNLRGMEQKLVENSTKMEQKLIENMDQKLLENYTTLEKKITENSSCLQKQIGEYVDGKFEEMENKLVTVEEEFQNKFLEVERKIATLSLGSEEQQQVVNTALKSPGSDIDRLSKPELSSPVEISKIRMKPPQFDGKSSWVNYLRQFEAAARANGWSLAEKATALTLALRGDATDILQTLSLEEQDDYHQLVKHLEMRYGQSHLEHVYHSQLKNRYQKSNESLQEFEADIARLVRLAYSSTPENVMERLAVQAFLDGLRDTETRQALTLARPSKLVDALARALEFEAAKESCRRQATIRKMEEDLEEGTCNEAEIRRVAKEILDKMPIRRWNGAKDVVIRRLTVVNDDWQPDELLRDQENDPNLKPIVNWKKEGRKPTWEEVSRYSPTVKSYWAQWNSLVLSDGLLKRVLDKSDGTEERKQLIVPRNRVPEVLEEVHNGSTGGHLGVTKTLGKVRERFYWVNCTTDVKEWCKKCVVCAASNGPQRHPKAPMRQYNVGSPFERIAIDVSGPFPETDNGNKYIVVVMYYFSKWVEAYALPNQEASTVADALIKDWICRFGVPLELHSDQGEKFRVDSVSECVPYTRHP</sequence>
<dbReference type="InterPro" id="IPR001584">
    <property type="entry name" value="Integrase_cat-core"/>
</dbReference>
<dbReference type="Gene3D" id="1.10.340.70">
    <property type="match status" value="1"/>
</dbReference>
<feature type="coiled-coil region" evidence="1">
    <location>
        <begin position="515"/>
        <end position="542"/>
    </location>
</feature>
<feature type="coiled-coil region" evidence="1">
    <location>
        <begin position="275"/>
        <end position="316"/>
    </location>
</feature>
<dbReference type="GO" id="GO:0015074">
    <property type="term" value="P:DNA integration"/>
    <property type="evidence" value="ECO:0007669"/>
    <property type="project" value="InterPro"/>
</dbReference>